<comment type="caution">
    <text evidence="2">The sequence shown here is derived from an EMBL/GenBank/DDBJ whole genome shotgun (WGS) entry which is preliminary data.</text>
</comment>
<gene>
    <name evidence="2" type="ORF">K0M31_002972</name>
</gene>
<feature type="compositionally biased region" description="Basic residues" evidence="1">
    <location>
        <begin position="91"/>
        <end position="102"/>
    </location>
</feature>
<accession>A0AA40G0R0</accession>
<evidence type="ECO:0000313" key="2">
    <source>
        <dbReference type="EMBL" id="KAK1128514.1"/>
    </source>
</evidence>
<feature type="region of interest" description="Disordered" evidence="1">
    <location>
        <begin position="85"/>
        <end position="104"/>
    </location>
</feature>
<evidence type="ECO:0000256" key="1">
    <source>
        <dbReference type="SAM" id="MobiDB-lite"/>
    </source>
</evidence>
<keyword evidence="3" id="KW-1185">Reference proteome</keyword>
<reference evidence="2" key="1">
    <citation type="submission" date="2021-10" db="EMBL/GenBank/DDBJ databases">
        <title>Melipona bicolor Genome sequencing and assembly.</title>
        <authorList>
            <person name="Araujo N.S."/>
            <person name="Arias M.C."/>
        </authorList>
    </citation>
    <scope>NUCLEOTIDE SEQUENCE</scope>
    <source>
        <strain evidence="2">USP_2M_L1-L4_2017</strain>
        <tissue evidence="2">Whole body</tissue>
    </source>
</reference>
<protein>
    <submittedName>
        <fullName evidence="2">Uncharacterized protein</fullName>
    </submittedName>
</protein>
<evidence type="ECO:0000313" key="3">
    <source>
        <dbReference type="Proteomes" id="UP001177670"/>
    </source>
</evidence>
<dbReference type="EMBL" id="JAHYIQ010000010">
    <property type="protein sequence ID" value="KAK1128514.1"/>
    <property type="molecule type" value="Genomic_DNA"/>
</dbReference>
<dbReference type="Proteomes" id="UP001177670">
    <property type="component" value="Unassembled WGS sequence"/>
</dbReference>
<name>A0AA40G0R0_9HYME</name>
<organism evidence="2 3">
    <name type="scientific">Melipona bicolor</name>
    <dbReference type="NCBI Taxonomy" id="60889"/>
    <lineage>
        <taxon>Eukaryota</taxon>
        <taxon>Metazoa</taxon>
        <taxon>Ecdysozoa</taxon>
        <taxon>Arthropoda</taxon>
        <taxon>Hexapoda</taxon>
        <taxon>Insecta</taxon>
        <taxon>Pterygota</taxon>
        <taxon>Neoptera</taxon>
        <taxon>Endopterygota</taxon>
        <taxon>Hymenoptera</taxon>
        <taxon>Apocrita</taxon>
        <taxon>Aculeata</taxon>
        <taxon>Apoidea</taxon>
        <taxon>Anthophila</taxon>
        <taxon>Apidae</taxon>
        <taxon>Melipona</taxon>
    </lineage>
</organism>
<proteinExistence type="predicted"/>
<sequence>MPRQKAGNRTPAVARGLVFVTRQQRIPRAFPVRQSEVAAAVLTCIAHFPGNWILATVSNQEGSAGGNPSAGFRLSNEIPTWWFQPAGRASSSKRTRARRRSASVRSDPASEWGIAFKRMFRGARALWIGGS</sequence>
<dbReference type="AlphaFoldDB" id="A0AA40G0R0"/>